<reference evidence="2" key="1">
    <citation type="submission" date="2020-10" db="EMBL/GenBank/DDBJ databases">
        <authorList>
            <person name="Gilroy R."/>
        </authorList>
    </citation>
    <scope>NUCLEOTIDE SEQUENCE</scope>
    <source>
        <strain evidence="2">CHK195-11698</strain>
    </source>
</reference>
<protein>
    <submittedName>
        <fullName evidence="2">DUF975 family protein</fullName>
    </submittedName>
</protein>
<gene>
    <name evidence="2" type="ORF">IAD15_03620</name>
</gene>
<dbReference type="PANTHER" id="PTHR40076:SF1">
    <property type="entry name" value="MEMBRANE PROTEIN"/>
    <property type="match status" value="1"/>
</dbReference>
<dbReference type="EMBL" id="DVMJ01000027">
    <property type="protein sequence ID" value="HIU13139.1"/>
    <property type="molecule type" value="Genomic_DNA"/>
</dbReference>
<dbReference type="InterPro" id="IPR010380">
    <property type="entry name" value="DUF975"/>
</dbReference>
<feature type="transmembrane region" description="Helical" evidence="1">
    <location>
        <begin position="97"/>
        <end position="116"/>
    </location>
</feature>
<proteinExistence type="predicted"/>
<keyword evidence="1" id="KW-1133">Transmembrane helix</keyword>
<feature type="transmembrane region" description="Helical" evidence="1">
    <location>
        <begin position="235"/>
        <end position="254"/>
    </location>
</feature>
<accession>A0A9D1HPL5</accession>
<dbReference type="Pfam" id="PF06161">
    <property type="entry name" value="DUF975"/>
    <property type="match status" value="1"/>
</dbReference>
<sequence>MNIYRISRKADQIVWHQLGRIFNIYLIIELLLLLIRYIPDGLLVLLLGVLSVTITHAYVVTSLKLIDHREQDIRLKDAFVGIFEFVRLFPAYIMRKVSLNVISFLLVIPTILYLASQSGISVGDFLSWVRLIVVDGLENLTYMLDNSFLAESWQVMLSMLVSSVISAILSYGLAMVPYLIERYDVSWNEAMMKSWKMMKGHKRDLLFLQLIYIPRYLIYLIMINFASLLVPATTVFGLAVQLALAIYLPITLWVPHLQVATALFYEELIHQSGPQDSRIFEL</sequence>
<feature type="transmembrane region" description="Helical" evidence="1">
    <location>
        <begin position="205"/>
        <end position="229"/>
    </location>
</feature>
<dbReference type="PANTHER" id="PTHR40076">
    <property type="entry name" value="MEMBRANE PROTEIN-RELATED"/>
    <property type="match status" value="1"/>
</dbReference>
<evidence type="ECO:0000313" key="2">
    <source>
        <dbReference type="EMBL" id="HIU13139.1"/>
    </source>
</evidence>
<feature type="transmembrane region" description="Helical" evidence="1">
    <location>
        <begin position="44"/>
        <end position="66"/>
    </location>
</feature>
<evidence type="ECO:0000313" key="3">
    <source>
        <dbReference type="Proteomes" id="UP000824175"/>
    </source>
</evidence>
<comment type="caution">
    <text evidence="2">The sequence shown here is derived from an EMBL/GenBank/DDBJ whole genome shotgun (WGS) entry which is preliminary data.</text>
</comment>
<name>A0A9D1HPL5_9FIRM</name>
<evidence type="ECO:0000256" key="1">
    <source>
        <dbReference type="SAM" id="Phobius"/>
    </source>
</evidence>
<keyword evidence="1" id="KW-0472">Membrane</keyword>
<feature type="transmembrane region" description="Helical" evidence="1">
    <location>
        <begin position="21"/>
        <end position="38"/>
    </location>
</feature>
<reference evidence="2" key="2">
    <citation type="journal article" date="2021" name="PeerJ">
        <title>Extensive microbial diversity within the chicken gut microbiome revealed by metagenomics and culture.</title>
        <authorList>
            <person name="Gilroy R."/>
            <person name="Ravi A."/>
            <person name="Getino M."/>
            <person name="Pursley I."/>
            <person name="Horton D.L."/>
            <person name="Alikhan N.F."/>
            <person name="Baker D."/>
            <person name="Gharbi K."/>
            <person name="Hall N."/>
            <person name="Watson M."/>
            <person name="Adriaenssens E.M."/>
            <person name="Foster-Nyarko E."/>
            <person name="Jarju S."/>
            <person name="Secka A."/>
            <person name="Antonio M."/>
            <person name="Oren A."/>
            <person name="Chaudhuri R.R."/>
            <person name="La Ragione R."/>
            <person name="Hildebrand F."/>
            <person name="Pallen M.J."/>
        </authorList>
    </citation>
    <scope>NUCLEOTIDE SEQUENCE</scope>
    <source>
        <strain evidence="2">CHK195-11698</strain>
    </source>
</reference>
<feature type="transmembrane region" description="Helical" evidence="1">
    <location>
        <begin position="153"/>
        <end position="174"/>
    </location>
</feature>
<keyword evidence="1" id="KW-0812">Transmembrane</keyword>
<dbReference type="Proteomes" id="UP000824175">
    <property type="component" value="Unassembled WGS sequence"/>
</dbReference>
<organism evidence="2 3">
    <name type="scientific">Candidatus Fimiplasma intestinipullorum</name>
    <dbReference type="NCBI Taxonomy" id="2840825"/>
    <lineage>
        <taxon>Bacteria</taxon>
        <taxon>Bacillati</taxon>
        <taxon>Bacillota</taxon>
        <taxon>Clostridia</taxon>
        <taxon>Eubacteriales</taxon>
        <taxon>Candidatus Fimiplasma</taxon>
    </lineage>
</organism>
<dbReference type="AlphaFoldDB" id="A0A9D1HPL5"/>